<name>Q8GYM7_ARATH</name>
<dbReference type="Pfam" id="PF14223">
    <property type="entry name" value="Retrotran_gag_2"/>
    <property type="match status" value="1"/>
</dbReference>
<accession>Q8GYM7</accession>
<gene>
    <name evidence="1" type="ordered locus">At3g28160/MIG10_2</name>
</gene>
<proteinExistence type="evidence at transcript level"/>
<reference evidence="1" key="1">
    <citation type="submission" date="2002-11" db="EMBL/GenBank/DDBJ databases">
        <title>Arabidopsis thaliana full-length cDNA.</title>
        <authorList>
            <person name="Seki M."/>
            <person name="Iida K."/>
            <person name="Satou M."/>
            <person name="Sakurai T."/>
            <person name="Akiyama K."/>
            <person name="Ishida J."/>
            <person name="Nakajima M."/>
            <person name="Enju A."/>
            <person name="Kamiya A."/>
            <person name="Narusaka M."/>
            <person name="Carninci P."/>
            <person name="Kawai J."/>
            <person name="Hayashizaki Y."/>
            <person name="Shinozaki K."/>
        </authorList>
    </citation>
    <scope>NUCLEOTIDE SEQUENCE</scope>
</reference>
<sequence length="155" mass="17911">MASGSKDLEKFDGFGDYISWKVKFLDHLKDLDLLEGLKEEVCLEKGSGNSGSDEGRVKDLEECKILEEKKRKARAFIIVSVGDHVLRKIMKERTTAGMMELLDKLYLSKSQPSHSMSNRIQSQRLYFKRKLFEFKMSINGSMKENIEEFSSIQYL</sequence>
<keyword evidence="1" id="KW-0695">RNA-directed DNA polymerase</keyword>
<organism evidence="1">
    <name type="scientific">Arabidopsis thaliana</name>
    <name type="common">Mouse-ear cress</name>
    <dbReference type="NCBI Taxonomy" id="3702"/>
    <lineage>
        <taxon>Eukaryota</taxon>
        <taxon>Viridiplantae</taxon>
        <taxon>Streptophyta</taxon>
        <taxon>Embryophyta</taxon>
        <taxon>Tracheophyta</taxon>
        <taxon>Spermatophyta</taxon>
        <taxon>Magnoliopsida</taxon>
        <taxon>eudicotyledons</taxon>
        <taxon>Gunneridae</taxon>
        <taxon>Pentapetalae</taxon>
        <taxon>rosids</taxon>
        <taxon>malvids</taxon>
        <taxon>Brassicales</taxon>
        <taxon>Brassicaceae</taxon>
        <taxon>Camelineae</taxon>
        <taxon>Arabidopsis</taxon>
    </lineage>
</organism>
<evidence type="ECO:0000313" key="1">
    <source>
        <dbReference type="EMBL" id="BAC42170.1"/>
    </source>
</evidence>
<dbReference type="EMBL" id="AK117507">
    <property type="protein sequence ID" value="BAC42170.1"/>
    <property type="molecule type" value="mRNA"/>
</dbReference>
<keyword evidence="1" id="KW-0548">Nucleotidyltransferase</keyword>
<dbReference type="GO" id="GO:0003964">
    <property type="term" value="F:RNA-directed DNA polymerase activity"/>
    <property type="evidence" value="ECO:0007669"/>
    <property type="project" value="UniProtKB-KW"/>
</dbReference>
<keyword evidence="1" id="KW-0808">Transferase</keyword>
<protein>
    <submittedName>
        <fullName evidence="1">Putative non-LTR reverse transcriptase</fullName>
    </submittedName>
</protein>
<dbReference type="AlphaFoldDB" id="Q8GYM7"/>